<dbReference type="Pfam" id="PF04486">
    <property type="entry name" value="SchA_CurD"/>
    <property type="match status" value="1"/>
</dbReference>
<name>A0ABV3G8B1_MICGL</name>
<protein>
    <submittedName>
        <fullName evidence="3">SchA/CurD-like domain-containing protein</fullName>
    </submittedName>
</protein>
<accession>A0ABV3G8B1</accession>
<organism evidence="3 4">
    <name type="scientific">Microtetraspora glauca</name>
    <dbReference type="NCBI Taxonomy" id="1996"/>
    <lineage>
        <taxon>Bacteria</taxon>
        <taxon>Bacillati</taxon>
        <taxon>Actinomycetota</taxon>
        <taxon>Actinomycetes</taxon>
        <taxon>Streptosporangiales</taxon>
        <taxon>Streptosporangiaceae</taxon>
        <taxon>Microtetraspora</taxon>
    </lineage>
</organism>
<evidence type="ECO:0000313" key="4">
    <source>
        <dbReference type="Proteomes" id="UP001551675"/>
    </source>
</evidence>
<reference evidence="3 4" key="1">
    <citation type="submission" date="2024-06" db="EMBL/GenBank/DDBJ databases">
        <title>The Natural Products Discovery Center: Release of the First 8490 Sequenced Strains for Exploring Actinobacteria Biosynthetic Diversity.</title>
        <authorList>
            <person name="Kalkreuter E."/>
            <person name="Kautsar S.A."/>
            <person name="Yang D."/>
            <person name="Bader C.D."/>
            <person name="Teijaro C.N."/>
            <person name="Fluegel L."/>
            <person name="Davis C.M."/>
            <person name="Simpson J.R."/>
            <person name="Lauterbach L."/>
            <person name="Steele A.D."/>
            <person name="Gui C."/>
            <person name="Meng S."/>
            <person name="Li G."/>
            <person name="Viehrig K."/>
            <person name="Ye F."/>
            <person name="Su P."/>
            <person name="Kiefer A.F."/>
            <person name="Nichols A."/>
            <person name="Cepeda A.J."/>
            <person name="Yan W."/>
            <person name="Fan B."/>
            <person name="Jiang Y."/>
            <person name="Adhikari A."/>
            <person name="Zheng C.-J."/>
            <person name="Schuster L."/>
            <person name="Cowan T.M."/>
            <person name="Smanski M.J."/>
            <person name="Chevrette M.G."/>
            <person name="De Carvalho L.P.S."/>
            <person name="Shen B."/>
        </authorList>
    </citation>
    <scope>NUCLEOTIDE SEQUENCE [LARGE SCALE GENOMIC DNA]</scope>
    <source>
        <strain evidence="3 4">NPDC050100</strain>
    </source>
</reference>
<gene>
    <name evidence="3" type="ORF">AB0I59_04295</name>
</gene>
<evidence type="ECO:0000313" key="3">
    <source>
        <dbReference type="EMBL" id="MEV0967832.1"/>
    </source>
</evidence>
<dbReference type="RefSeq" id="WP_063818808.1">
    <property type="nucleotide sequence ID" value="NZ_JBFALK010000002.1"/>
</dbReference>
<proteinExistence type="predicted"/>
<keyword evidence="4" id="KW-1185">Reference proteome</keyword>
<evidence type="ECO:0000259" key="2">
    <source>
        <dbReference type="Pfam" id="PF04486"/>
    </source>
</evidence>
<sequence>MPFAAISYGVAPGHEDEIAEIFAPGNFTRADSPVLRDEDGKEVGRLLATGLFIQDTDMVRVIQYEGDLAAVGRHMAAQPGVHEAERRIAPLLATPRDTSTAAGFRAHFGRSIMTLVHEHARRDRVATSMIALRYGLRPDAETAAAELLASAPPVSGEEGPILASASFLRGSTLIRVHQYEGDTGEAVGYLAARERSAGVAAVVEDGDAGFDGRVMRCISQLSVLNPPRPRTGSEEVTPVPDRRR</sequence>
<dbReference type="InterPro" id="IPR007575">
    <property type="entry name" value="SchA_CurD-like"/>
</dbReference>
<comment type="caution">
    <text evidence="3">The sequence shown here is derived from an EMBL/GenBank/DDBJ whole genome shotgun (WGS) entry which is preliminary data.</text>
</comment>
<feature type="domain" description="SchA/CurD-like" evidence="2">
    <location>
        <begin position="1"/>
        <end position="120"/>
    </location>
</feature>
<dbReference type="EMBL" id="JBFALK010000002">
    <property type="protein sequence ID" value="MEV0967832.1"/>
    <property type="molecule type" value="Genomic_DNA"/>
</dbReference>
<dbReference type="Proteomes" id="UP001551675">
    <property type="component" value="Unassembled WGS sequence"/>
</dbReference>
<feature type="region of interest" description="Disordered" evidence="1">
    <location>
        <begin position="224"/>
        <end position="244"/>
    </location>
</feature>
<evidence type="ECO:0000256" key="1">
    <source>
        <dbReference type="SAM" id="MobiDB-lite"/>
    </source>
</evidence>